<dbReference type="InterPro" id="IPR027417">
    <property type="entry name" value="P-loop_NTPase"/>
</dbReference>
<dbReference type="Proteomes" id="UP000260644">
    <property type="component" value="Unassembled WGS sequence"/>
</dbReference>
<evidence type="ECO:0000313" key="4">
    <source>
        <dbReference type="Proteomes" id="UP000260644"/>
    </source>
</evidence>
<name>A0A3E1YG41_9BACT</name>
<comment type="caution">
    <text evidence="3">The sequence shown here is derived from an EMBL/GenBank/DDBJ whole genome shotgun (WGS) entry which is preliminary data.</text>
</comment>
<feature type="domain" description="DNA2/NAM7 helicase helicase" evidence="1">
    <location>
        <begin position="802"/>
        <end position="851"/>
    </location>
</feature>
<proteinExistence type="predicted"/>
<dbReference type="Gene3D" id="3.40.50.300">
    <property type="entry name" value="P-loop containing nucleotide triphosphate hydrolases"/>
    <property type="match status" value="2"/>
</dbReference>
<dbReference type="EMBL" id="QPMM01000001">
    <property type="protein sequence ID" value="RFS26373.1"/>
    <property type="molecule type" value="Genomic_DNA"/>
</dbReference>
<dbReference type="PANTHER" id="PTHR10887">
    <property type="entry name" value="DNA2/NAM7 HELICASE FAMILY"/>
    <property type="match status" value="1"/>
</dbReference>
<dbReference type="GO" id="GO:0004386">
    <property type="term" value="F:helicase activity"/>
    <property type="evidence" value="ECO:0007669"/>
    <property type="project" value="InterPro"/>
</dbReference>
<evidence type="ECO:0000259" key="2">
    <source>
        <dbReference type="Pfam" id="PF13087"/>
    </source>
</evidence>
<dbReference type="InterPro" id="IPR041679">
    <property type="entry name" value="DNA2/NAM7-like_C"/>
</dbReference>
<reference evidence="3 4" key="1">
    <citation type="submission" date="2018-07" db="EMBL/GenBank/DDBJ databases">
        <title>Chitinophaga K2CV101002-2 sp. nov., isolated from a monsoon evergreen broad-leaved forest soil.</title>
        <authorList>
            <person name="Lv Y."/>
        </authorList>
    </citation>
    <scope>NUCLEOTIDE SEQUENCE [LARGE SCALE GENOMIC DNA]</scope>
    <source>
        <strain evidence="3 4">GDMCC 1.1288</strain>
    </source>
</reference>
<accession>A0A3E1YG41</accession>
<evidence type="ECO:0000313" key="3">
    <source>
        <dbReference type="EMBL" id="RFS26373.1"/>
    </source>
</evidence>
<protein>
    <recommendedName>
        <fullName evidence="5">Superfamily I DNA and/or RNA helicase</fullName>
    </recommendedName>
</protein>
<keyword evidence="4" id="KW-1185">Reference proteome</keyword>
<feature type="domain" description="DNA2/NAM7 helicase-like C-terminal" evidence="2">
    <location>
        <begin position="878"/>
        <end position="1113"/>
    </location>
</feature>
<dbReference type="Pfam" id="PF13086">
    <property type="entry name" value="AAA_11"/>
    <property type="match status" value="2"/>
</dbReference>
<evidence type="ECO:0000259" key="1">
    <source>
        <dbReference type="Pfam" id="PF13086"/>
    </source>
</evidence>
<dbReference type="PANTHER" id="PTHR10887:SF495">
    <property type="entry name" value="HELICASE SENATAXIN ISOFORM X1-RELATED"/>
    <property type="match status" value="1"/>
</dbReference>
<gene>
    <name evidence="3" type="ORF">DVR12_00870</name>
</gene>
<dbReference type="AlphaFoldDB" id="A0A3E1YG41"/>
<feature type="domain" description="DNA2/NAM7 helicase helicase" evidence="1">
    <location>
        <begin position="603"/>
        <end position="700"/>
    </location>
</feature>
<dbReference type="InterPro" id="IPR045055">
    <property type="entry name" value="DNA2/NAM7-like"/>
</dbReference>
<dbReference type="CDD" id="cd18808">
    <property type="entry name" value="SF1_C_Upf1"/>
    <property type="match status" value="1"/>
</dbReference>
<organism evidence="3 4">
    <name type="scientific">Chitinophaga silvatica</name>
    <dbReference type="NCBI Taxonomy" id="2282649"/>
    <lineage>
        <taxon>Bacteria</taxon>
        <taxon>Pseudomonadati</taxon>
        <taxon>Bacteroidota</taxon>
        <taxon>Chitinophagia</taxon>
        <taxon>Chitinophagales</taxon>
        <taxon>Chitinophagaceae</taxon>
        <taxon>Chitinophaga</taxon>
    </lineage>
</organism>
<dbReference type="InterPro" id="IPR041677">
    <property type="entry name" value="DNA2/NAM7_AAA_11"/>
</dbReference>
<dbReference type="Pfam" id="PF13087">
    <property type="entry name" value="AAA_12"/>
    <property type="match status" value="1"/>
</dbReference>
<sequence length="1149" mass="133589">MSQNVKDNMSQKDIWKKYITAQSKILEHKSKPIGIDTLKSVQLDGLKLHLSIDQEIFKQVFKKDVEQIFKVQDFDFNSGYIQTSIENTANITPKNLSELKELAEICYIDFNENPLIEGIITSQVSNSKDELKKIIGELSTSYQFKNSGLIYLTLDEWKKIRQIQGINFDKKAGAVFPLKPSISFHLSTFYRNIEISQSANKITVVGELHKNIYEFFKNHFGLIKRGNRLIFTFQNAENLKRNIEELSNNGITLPKPQGNCLYFDYDNKFYETHESNLKFEALRLKGSLVQYFPDNLFEFSYTTDYTFDYKKLDKGADELQRNEELFWNRLFAEIHGENFQISQTHRTISFDFGTEDELYEKLDFIKSFSFFEIYDRSENHKYKFNILFKTGLHELQAKLKKGFPNLNTKLIANGAKLIFRQFYKTGNKTEILARLHNQFDDFIDLATFSYTINDTFQEKYLCEENFELKVEQEEEKLSKLLREDFYFSNQIEKFYLGKLQKVDYPDLYFVVDEDRLDEVKTNISSQSVKAIFPDLKGENDKIKRLEDTVFKLDDATTKLPNDNAKVFLYDSTKAKRIENIDYLLNEKSIEWQDFENNLFSKSLNKSQREAVYKSLYAEELALIQGPPGTGKSTAIAEIIWQHIRKNPKQKILLTSETNLAVDNAIDRLKNEENNVVKPIRFGNTGNLESEGYFYSIEAIRDWFKGNSSTKNTVSHWINNIANRVTVQNDERLDSALEKWRYYIQNPSNQTKELFADKYFEYVNLIGATGSSIGKLNSENKWTSFFRSYLNVFKKESYEKHDLRACNHTEIDFDTVIIDEASKATPPELALPVLYGKKSIIVGDHRQLPPMIDGEEIKELLVSIGEKTLAKTLSHKEFEISQFERLFTTIDESIKGTFDTQYRMHPAINDAIAQFYKNDGGLNCGLPLDESYHNSFDKWNSRYHGLQFKNIISPEIHTIWINVTTPEIQEGTSRVNFGEIEAIDRILSILQNSQGKNEFDEWLSNKSLEEKQIGIISFYGKQINYINKMLKEKHINVPIRLSTVDRFQGMERNIIIVSMVRSNKLATFQGQQPDEIYGELGYPLQESLGFAESPNRLNVALSRARRLLIIIGNSEHFCRKDIYRNVFETIQQNGKIISAEELQNAVEHNG</sequence>
<evidence type="ECO:0008006" key="5">
    <source>
        <dbReference type="Google" id="ProtNLM"/>
    </source>
</evidence>
<dbReference type="SUPFAM" id="SSF52540">
    <property type="entry name" value="P-loop containing nucleoside triphosphate hydrolases"/>
    <property type="match status" value="1"/>
</dbReference>
<dbReference type="InterPro" id="IPR047187">
    <property type="entry name" value="SF1_C_Upf1"/>
</dbReference>